<organism evidence="1 2">
    <name type="scientific">Portunus trituberculatus</name>
    <name type="common">Swimming crab</name>
    <name type="synonym">Neptunus trituberculatus</name>
    <dbReference type="NCBI Taxonomy" id="210409"/>
    <lineage>
        <taxon>Eukaryota</taxon>
        <taxon>Metazoa</taxon>
        <taxon>Ecdysozoa</taxon>
        <taxon>Arthropoda</taxon>
        <taxon>Crustacea</taxon>
        <taxon>Multicrustacea</taxon>
        <taxon>Malacostraca</taxon>
        <taxon>Eumalacostraca</taxon>
        <taxon>Eucarida</taxon>
        <taxon>Decapoda</taxon>
        <taxon>Pleocyemata</taxon>
        <taxon>Brachyura</taxon>
        <taxon>Eubrachyura</taxon>
        <taxon>Portunoidea</taxon>
        <taxon>Portunidae</taxon>
        <taxon>Portuninae</taxon>
        <taxon>Portunus</taxon>
    </lineage>
</organism>
<gene>
    <name evidence="1" type="ORF">E2C01_012287</name>
</gene>
<protein>
    <submittedName>
        <fullName evidence="1">Uncharacterized protein</fullName>
    </submittedName>
</protein>
<dbReference type="Proteomes" id="UP000324222">
    <property type="component" value="Unassembled WGS sequence"/>
</dbReference>
<evidence type="ECO:0000313" key="2">
    <source>
        <dbReference type="Proteomes" id="UP000324222"/>
    </source>
</evidence>
<keyword evidence="2" id="KW-1185">Reference proteome</keyword>
<comment type="caution">
    <text evidence="1">The sequence shown here is derived from an EMBL/GenBank/DDBJ whole genome shotgun (WGS) entry which is preliminary data.</text>
</comment>
<accession>A0A5B7DDP1</accession>
<sequence length="220" mass="24816">MRDVSPTPNWNASLYSSLVTLTHDFFTRSCDSTTWAINDHILLAERTAVEEGRHFQLDPTPDNLRRYQSSRDALVALQGSMRTESWHKFTDHINQGTSVGIMWRLINRVVRRKPASALHHSPGEFAQELLDAWAIQSTVASLPVHFQEAFSAQAGRRTLRLMAALLEVDDEDGIPITPEELRRSLARGKVTSPDDGVTYSVLRLLLNPYVPVIKLFSNIP</sequence>
<reference evidence="1 2" key="1">
    <citation type="submission" date="2019-05" db="EMBL/GenBank/DDBJ databases">
        <title>Another draft genome of Portunus trituberculatus and its Hox gene families provides insights of decapod evolution.</title>
        <authorList>
            <person name="Jeong J.-H."/>
            <person name="Song I."/>
            <person name="Kim S."/>
            <person name="Choi T."/>
            <person name="Kim D."/>
            <person name="Ryu S."/>
            <person name="Kim W."/>
        </authorList>
    </citation>
    <scope>NUCLEOTIDE SEQUENCE [LARGE SCALE GENOMIC DNA]</scope>
    <source>
        <tissue evidence="1">Muscle</tissue>
    </source>
</reference>
<dbReference type="OrthoDB" id="6373033at2759"/>
<evidence type="ECO:0000313" key="1">
    <source>
        <dbReference type="EMBL" id="MPC19374.1"/>
    </source>
</evidence>
<dbReference type="EMBL" id="VSRR010000765">
    <property type="protein sequence ID" value="MPC19374.1"/>
    <property type="molecule type" value="Genomic_DNA"/>
</dbReference>
<proteinExistence type="predicted"/>
<dbReference type="AlphaFoldDB" id="A0A5B7DDP1"/>
<name>A0A5B7DDP1_PORTR</name>